<dbReference type="Proteomes" id="UP000640335">
    <property type="component" value="Unassembled WGS sequence"/>
</dbReference>
<evidence type="ECO:0000313" key="2">
    <source>
        <dbReference type="Proteomes" id="UP000640335"/>
    </source>
</evidence>
<sequence>MFLKELSKDESMCFLNLVSTFARVDNKFAEEEKRLISNYKEELGIKDEDVKFIEYRDIMDLLKNCDYRAKSIIYFELVGVALVDGELEVSEIDFLDKIAEEFEITRAKRIAIANYFYDFDDIYNFTTITTDSNIQLLKEKAEIIL</sequence>
<organism evidence="1 2">
    <name type="scientific">Clostridium gallinarum</name>
    <dbReference type="NCBI Taxonomy" id="2762246"/>
    <lineage>
        <taxon>Bacteria</taxon>
        <taxon>Bacillati</taxon>
        <taxon>Bacillota</taxon>
        <taxon>Clostridia</taxon>
        <taxon>Eubacteriales</taxon>
        <taxon>Clostridiaceae</taxon>
        <taxon>Clostridium</taxon>
    </lineage>
</organism>
<protein>
    <recommendedName>
        <fullName evidence="3">Tellurite resistance protein TerB</fullName>
    </recommendedName>
</protein>
<name>A0ABR8Q0G0_9CLOT</name>
<dbReference type="SUPFAM" id="SSF158682">
    <property type="entry name" value="TerB-like"/>
    <property type="match status" value="1"/>
</dbReference>
<dbReference type="InterPro" id="IPR029024">
    <property type="entry name" value="TerB-like"/>
</dbReference>
<evidence type="ECO:0008006" key="3">
    <source>
        <dbReference type="Google" id="ProtNLM"/>
    </source>
</evidence>
<dbReference type="EMBL" id="JACSQZ010000004">
    <property type="protein sequence ID" value="MBD7913839.1"/>
    <property type="molecule type" value="Genomic_DNA"/>
</dbReference>
<proteinExistence type="predicted"/>
<dbReference type="RefSeq" id="WP_191747887.1">
    <property type="nucleotide sequence ID" value="NZ_JACSQZ010000004.1"/>
</dbReference>
<gene>
    <name evidence="1" type="ORF">H9660_01630</name>
</gene>
<dbReference type="CDD" id="cd07177">
    <property type="entry name" value="terB_like"/>
    <property type="match status" value="1"/>
</dbReference>
<evidence type="ECO:0000313" key="1">
    <source>
        <dbReference type="EMBL" id="MBD7913839.1"/>
    </source>
</evidence>
<reference evidence="1 2" key="1">
    <citation type="submission" date="2020-08" db="EMBL/GenBank/DDBJ databases">
        <title>A Genomic Blueprint of the Chicken Gut Microbiome.</title>
        <authorList>
            <person name="Gilroy R."/>
            <person name="Ravi A."/>
            <person name="Getino M."/>
            <person name="Pursley I."/>
            <person name="Horton D.L."/>
            <person name="Alikhan N.-F."/>
            <person name="Baker D."/>
            <person name="Gharbi K."/>
            <person name="Hall N."/>
            <person name="Watson M."/>
            <person name="Adriaenssens E.M."/>
            <person name="Foster-Nyarko E."/>
            <person name="Jarju S."/>
            <person name="Secka A."/>
            <person name="Antonio M."/>
            <person name="Oren A."/>
            <person name="Chaudhuri R."/>
            <person name="La Ragione R.M."/>
            <person name="Hildebrand F."/>
            <person name="Pallen M.J."/>
        </authorList>
    </citation>
    <scope>NUCLEOTIDE SEQUENCE [LARGE SCALE GENOMIC DNA]</scope>
    <source>
        <strain evidence="1 2">Sa3CUN1</strain>
    </source>
</reference>
<accession>A0ABR8Q0G0</accession>
<comment type="caution">
    <text evidence="1">The sequence shown here is derived from an EMBL/GenBank/DDBJ whole genome shotgun (WGS) entry which is preliminary data.</text>
</comment>
<dbReference type="Gene3D" id="1.10.3680.10">
    <property type="entry name" value="TerB-like"/>
    <property type="match status" value="1"/>
</dbReference>
<keyword evidence="2" id="KW-1185">Reference proteome</keyword>